<dbReference type="Gene3D" id="3.40.50.150">
    <property type="entry name" value="Vaccinia Virus protein VP39"/>
    <property type="match status" value="1"/>
</dbReference>
<dbReference type="RefSeq" id="WP_111394986.1">
    <property type="nucleotide sequence ID" value="NZ_QKTX01000024.1"/>
</dbReference>
<comment type="caution">
    <text evidence="1">The sequence shown here is derived from an EMBL/GenBank/DDBJ whole genome shotgun (WGS) entry which is preliminary data.</text>
</comment>
<name>A0A326RKN5_9BACT</name>
<gene>
    <name evidence="1" type="ORF">CLV31_12425</name>
</gene>
<dbReference type="AlphaFoldDB" id="A0A326RKN5"/>
<evidence type="ECO:0008006" key="3">
    <source>
        <dbReference type="Google" id="ProtNLM"/>
    </source>
</evidence>
<dbReference type="OrthoDB" id="5329963at2"/>
<reference evidence="1 2" key="1">
    <citation type="submission" date="2018-06" db="EMBL/GenBank/DDBJ databases">
        <title>Genomic Encyclopedia of Archaeal and Bacterial Type Strains, Phase II (KMG-II): from individual species to whole genera.</title>
        <authorList>
            <person name="Goeker M."/>
        </authorList>
    </citation>
    <scope>NUCLEOTIDE SEQUENCE [LARGE SCALE GENOMIC DNA]</scope>
    <source>
        <strain evidence="1 2">T4</strain>
    </source>
</reference>
<dbReference type="EMBL" id="QKTX01000024">
    <property type="protein sequence ID" value="PZV76700.1"/>
    <property type="molecule type" value="Genomic_DNA"/>
</dbReference>
<evidence type="ECO:0000313" key="1">
    <source>
        <dbReference type="EMBL" id="PZV76700.1"/>
    </source>
</evidence>
<accession>A0A326RKN5</accession>
<dbReference type="InterPro" id="IPR029063">
    <property type="entry name" value="SAM-dependent_MTases_sf"/>
</dbReference>
<proteinExistence type="predicted"/>
<dbReference type="SUPFAM" id="SSF53335">
    <property type="entry name" value="S-adenosyl-L-methionine-dependent methyltransferases"/>
    <property type="match status" value="1"/>
</dbReference>
<dbReference type="Proteomes" id="UP000248917">
    <property type="component" value="Unassembled WGS sequence"/>
</dbReference>
<protein>
    <recommendedName>
        <fullName evidence="3">FkbM family methyltransferase</fullName>
    </recommendedName>
</protein>
<keyword evidence="2" id="KW-1185">Reference proteome</keyword>
<sequence length="293" mass="34592">MFNFFVSKLKNIRVWFYYLRLNRFRNNLFTHIIAFSKKKESYEYRDEIEFIRKNGLSVFPYSFTTKYSSLEVTVNYEDGYPFVNHNGNRFFFKKGWTEGKVKKYYSGLLSEQDIDSPHLYCDEIFNAGGAEILLDIGVAEGSFSLDQINSVKEVVILEKDDLWVDALERTFKPFKDKIQIIKKFASNTDSFDSIRPQNLPSLWNKDLFIKIDVDGDERKVIQGLENLLKNNQPIRIALCVYHQQDDYNYFVNYFTSIGYSISVSNGYMLYLFDKKIKKPFFRKGILRLTKVLS</sequence>
<organism evidence="1 2">
    <name type="scientific">Algoriphagus aquaeductus</name>
    <dbReference type="NCBI Taxonomy" id="475299"/>
    <lineage>
        <taxon>Bacteria</taxon>
        <taxon>Pseudomonadati</taxon>
        <taxon>Bacteroidota</taxon>
        <taxon>Cytophagia</taxon>
        <taxon>Cytophagales</taxon>
        <taxon>Cyclobacteriaceae</taxon>
        <taxon>Algoriphagus</taxon>
    </lineage>
</organism>
<evidence type="ECO:0000313" key="2">
    <source>
        <dbReference type="Proteomes" id="UP000248917"/>
    </source>
</evidence>